<dbReference type="NCBIfam" id="TIGR00347">
    <property type="entry name" value="bioD"/>
    <property type="match status" value="1"/>
</dbReference>
<dbReference type="SUPFAM" id="SSF52540">
    <property type="entry name" value="P-loop containing nucleoside triphosphate hydrolases"/>
    <property type="match status" value="1"/>
</dbReference>
<proteinExistence type="inferred from homology"/>
<dbReference type="HAMAP" id="MF_00336">
    <property type="entry name" value="BioD"/>
    <property type="match status" value="1"/>
</dbReference>
<dbReference type="PANTHER" id="PTHR43210:SF5">
    <property type="entry name" value="DETHIOBIOTIN SYNTHETASE"/>
    <property type="match status" value="1"/>
</dbReference>
<dbReference type="PANTHER" id="PTHR43210">
    <property type="entry name" value="DETHIOBIOTIN SYNTHETASE"/>
    <property type="match status" value="1"/>
</dbReference>
<dbReference type="InterPro" id="IPR004472">
    <property type="entry name" value="DTB_synth_BioD"/>
</dbReference>
<organism evidence="1">
    <name type="scientific">hydrothermal vent metagenome</name>
    <dbReference type="NCBI Taxonomy" id="652676"/>
    <lineage>
        <taxon>unclassified sequences</taxon>
        <taxon>metagenomes</taxon>
        <taxon>ecological metagenomes</taxon>
    </lineage>
</organism>
<protein>
    <submittedName>
        <fullName evidence="1">Dethiobiotin synthetase</fullName>
        <ecNumber evidence="1">6.3.3.3</ecNumber>
    </submittedName>
</protein>
<sequence length="220" mass="24109">MTRVIFVSATGTDIGKTYVTCLLLRQLHAQGYSARAIKPVISGFDENALEDSDSGLLLSAMGEAPTLNNVRNISPWRFAAPLPPHLIALQTGTPLKFDEIVSFCRRKTDKNLDFLLIEGAGGIMTPLTYEHTMLDLISQLDCACLLVCGSSLGTLSHSHTAINCLKQQDVETCGIIISESAESYADFQIVTDDFSKIFPNISIRNIRRHDTTEDLCSLIT</sequence>
<dbReference type="CDD" id="cd03109">
    <property type="entry name" value="DTBS"/>
    <property type="match status" value="1"/>
</dbReference>
<dbReference type="GO" id="GO:0009102">
    <property type="term" value="P:biotin biosynthetic process"/>
    <property type="evidence" value="ECO:0007669"/>
    <property type="project" value="UniProtKB-UniPathway"/>
</dbReference>
<dbReference type="EC" id="6.3.3.3" evidence="1"/>
<dbReference type="EMBL" id="UOED01000056">
    <property type="protein sequence ID" value="VAV90220.1"/>
    <property type="molecule type" value="Genomic_DNA"/>
</dbReference>
<dbReference type="Gene3D" id="3.40.50.300">
    <property type="entry name" value="P-loop containing nucleotide triphosphate hydrolases"/>
    <property type="match status" value="1"/>
</dbReference>
<gene>
    <name evidence="1" type="ORF">MNBD_ALPHA02-761</name>
</gene>
<dbReference type="PIRSF" id="PIRSF006755">
    <property type="entry name" value="DTB_synth"/>
    <property type="match status" value="1"/>
</dbReference>
<dbReference type="InterPro" id="IPR027417">
    <property type="entry name" value="P-loop_NTPase"/>
</dbReference>
<dbReference type="Pfam" id="PF13500">
    <property type="entry name" value="AAA_26"/>
    <property type="match status" value="1"/>
</dbReference>
<accession>A0A3B0RAQ5</accession>
<dbReference type="UniPathway" id="UPA00078"/>
<dbReference type="GO" id="GO:0000287">
    <property type="term" value="F:magnesium ion binding"/>
    <property type="evidence" value="ECO:0007669"/>
    <property type="project" value="InterPro"/>
</dbReference>
<dbReference type="GO" id="GO:0004141">
    <property type="term" value="F:dethiobiotin synthase activity"/>
    <property type="evidence" value="ECO:0007669"/>
    <property type="project" value="UniProtKB-EC"/>
</dbReference>
<dbReference type="GO" id="GO:0005829">
    <property type="term" value="C:cytosol"/>
    <property type="evidence" value="ECO:0007669"/>
    <property type="project" value="TreeGrafter"/>
</dbReference>
<keyword evidence="1" id="KW-0436">Ligase</keyword>
<dbReference type="GO" id="GO:0005524">
    <property type="term" value="F:ATP binding"/>
    <property type="evidence" value="ECO:0007669"/>
    <property type="project" value="InterPro"/>
</dbReference>
<evidence type="ECO:0000313" key="1">
    <source>
        <dbReference type="EMBL" id="VAV90220.1"/>
    </source>
</evidence>
<reference evidence="1" key="1">
    <citation type="submission" date="2018-06" db="EMBL/GenBank/DDBJ databases">
        <authorList>
            <person name="Zhirakovskaya E."/>
        </authorList>
    </citation>
    <scope>NUCLEOTIDE SEQUENCE</scope>
</reference>
<dbReference type="AlphaFoldDB" id="A0A3B0RAQ5"/>
<name>A0A3B0RAQ5_9ZZZZ</name>